<keyword evidence="2" id="KW-1185">Reference proteome</keyword>
<dbReference type="Proteomes" id="UP000625711">
    <property type="component" value="Unassembled WGS sequence"/>
</dbReference>
<reference evidence="1" key="1">
    <citation type="submission" date="2020-08" db="EMBL/GenBank/DDBJ databases">
        <title>Genome sequencing and assembly of the red palm weevil Rhynchophorus ferrugineus.</title>
        <authorList>
            <person name="Dias G.B."/>
            <person name="Bergman C.M."/>
            <person name="Manee M."/>
        </authorList>
    </citation>
    <scope>NUCLEOTIDE SEQUENCE</scope>
    <source>
        <strain evidence="1">AA-2017</strain>
        <tissue evidence="1">Whole larva</tissue>
    </source>
</reference>
<sequence length="107" mass="12333">MPGGARNSIIVNNRMSAEPLNWTGFYSFDRVPKEFIVSGAEIRVRRKCKVGRNCLSLYWDIWSDTNFIGARYSDWRNPPDDGKKDYFIQDVCVALKTNTSVVPRPEQ</sequence>
<gene>
    <name evidence="1" type="ORF">GWI33_008863</name>
</gene>
<organism evidence="1 2">
    <name type="scientific">Rhynchophorus ferrugineus</name>
    <name type="common">Red palm weevil</name>
    <name type="synonym">Curculio ferrugineus</name>
    <dbReference type="NCBI Taxonomy" id="354439"/>
    <lineage>
        <taxon>Eukaryota</taxon>
        <taxon>Metazoa</taxon>
        <taxon>Ecdysozoa</taxon>
        <taxon>Arthropoda</taxon>
        <taxon>Hexapoda</taxon>
        <taxon>Insecta</taxon>
        <taxon>Pterygota</taxon>
        <taxon>Neoptera</taxon>
        <taxon>Endopterygota</taxon>
        <taxon>Coleoptera</taxon>
        <taxon>Polyphaga</taxon>
        <taxon>Cucujiformia</taxon>
        <taxon>Curculionidae</taxon>
        <taxon>Dryophthorinae</taxon>
        <taxon>Rhynchophorus</taxon>
    </lineage>
</organism>
<protein>
    <submittedName>
        <fullName evidence="1">Uncharacterized protein</fullName>
    </submittedName>
</protein>
<dbReference type="AlphaFoldDB" id="A0A834MH11"/>
<comment type="caution">
    <text evidence="1">The sequence shown here is derived from an EMBL/GenBank/DDBJ whole genome shotgun (WGS) entry which is preliminary data.</text>
</comment>
<evidence type="ECO:0000313" key="2">
    <source>
        <dbReference type="Proteomes" id="UP000625711"/>
    </source>
</evidence>
<proteinExistence type="predicted"/>
<dbReference type="EMBL" id="JAACXV010000408">
    <property type="protein sequence ID" value="KAF7278099.1"/>
    <property type="molecule type" value="Genomic_DNA"/>
</dbReference>
<name>A0A834MH11_RHYFE</name>
<accession>A0A834MH11</accession>
<evidence type="ECO:0000313" key="1">
    <source>
        <dbReference type="EMBL" id="KAF7278099.1"/>
    </source>
</evidence>